<dbReference type="InterPro" id="IPR001650">
    <property type="entry name" value="Helicase_C-like"/>
</dbReference>
<dbReference type="GO" id="GO:0031011">
    <property type="term" value="C:Ino80 complex"/>
    <property type="evidence" value="ECO:0007669"/>
    <property type="project" value="UniProtKB-UniRule"/>
</dbReference>
<dbReference type="InterPro" id="IPR027417">
    <property type="entry name" value="P-loop_NTPase"/>
</dbReference>
<feature type="domain" description="Helicase C-terminal" evidence="16">
    <location>
        <begin position="1458"/>
        <end position="1614"/>
    </location>
</feature>
<dbReference type="InterPro" id="IPR049730">
    <property type="entry name" value="SNF2/RAD54-like_C"/>
</dbReference>
<dbReference type="PANTHER" id="PTHR45685:SF2">
    <property type="entry name" value="CHROMATIN-REMODELING ATPASE INO80"/>
    <property type="match status" value="1"/>
</dbReference>
<dbReference type="PANTHER" id="PTHR45685">
    <property type="entry name" value="HELICASE SRCAP-RELATED"/>
    <property type="match status" value="1"/>
</dbReference>
<dbReference type="InterPro" id="IPR020838">
    <property type="entry name" value="DBINO"/>
</dbReference>
<sequence>MPTSEPSPFLPHAAPLRLYLDLMLGVGLPAIPPAQTSSLVPKPLGSMEPSLPSPQLVEQFAASGLTDEAFLESILTRNALLNDVQISELDKYGRLSLTPVSEPFSIEPQADLVMSCTFEVAEYLQGSRAIASFPDDILSADGWFPDRDTSFLHECSITCLTALGCDLQAPEDGIPEFSFLGFERYVIDDLVYVHPAAVYDQIIYRLSAKADACPPQFRPIGALIKAVCTYLQGIRPLFATGDALPVVLTIDESLIFTFSAPQHGQSEITPLLYKAREGEVMGIGDTFELALSLFLVSFRGVLALIEELQELRLKLGHAQLVPCELLTREYADELKSKTLHQLSSALAFAQLVLLVVSSRTSEGVPSLDRSNLTEALLPFFEQISVLNERLQRPVLRALFRNLTTVALMELEAKPLCVDAPEALPPLQGSLPLTVFRALWVERAEGYIREPRHILTPLLTDAPPLLISVRGTPFYRRGNSYVSETTAPEIYPLPVAQINVLRTEEERVIRKTSRIQRLKKPAPIEPVEPTDLQTTVAYSYTHNDATVDSSVTLFGHLAYMPAERVRGRQQTQAQYVATIQSRNSSYATRQAARRLRSNKQSYTSGIELVRLRKFNRDLVSTWKRLQREGRDAFNREARIKTQLEAKRAEKLYEKRQQERLEFLIKQTEQYTISSVQSKAGSKMAENLNAMISSIDQGDAFKTTDPSAIDPANNKTLNISGLNIDLKQTPKNFCGTLKRYQIVGFSWLVNRFELELNSILSDEMGLGKSVQTIAFFQHLVEAYGFHGPFMIVAPNSLLSNWVKELKRFAPNLNVWPYWGSVKDRSIIKKAWSTSLNFGNQLSQTLKKNKKVLGHPDSVFHIVVTSYQIAVAEVRTLSAIPWTVVVLDEGQMIKSSETARWRTIMQYKSRCKVLLSGTPIQNSLAELWALLHFVMPELFMNKEDFAEWFSRDIESAANRLGNVKLNPAQLRRLQGVLAPFVLRRVKSDVEKDLGAKKEIILMCGMSRKQRTLYAALRSKLSLDSLLSKTTRGVDDDIKNLVMQLRKVCCHPELFERTQATSAVTMSFLISEYRWHQRTPYLAIQPDEDADDDDAQPYSEFGGLNPVSSVSSITGLTTLEQAEPSPKVVLQSSNTGGTVLDAEASETTDTRSKRASSFRRSPPTDLERFTDLFTQFGFTDSSRENYLGRQVTLMHACSDLVIDIPVAVYMDLYKDLGTKRAESVIAHRFNLFLESDLLSTVSRLLDLSRQDLALLATFPLQLAQNLASPALIPLLAPFLFDTQRDVVYSAVRSLYELIGRQYLNLERSVLYSPGLTTVTPMNILSYTEILPLPEEDGAGEGCYHLFSKYLWLRKVHNHLFSDLCASMTVVSHEIPPRAFGLPPQVILPPIFITHIPWIMHSLLRGEVVYRGKMMSGEHSAKMTGITKLHIPLCTELSNSLIACPILPRSTISLIRDSGKLTALDRILYELNKKKEPVLIYCQMTKMLDILEDYLIFRRYAYVRLDGSDNVTKRGQIVDKFMCDHTVFVFLLSTRAAALGLNLTRASTVIFYENDWNPTQDAQAMDRVHRLGQKKAVTIYRLVTRGTIDERILQRAQGKEIVQELVLRGQKRDEHGNLVHSDAYDVSSAQSKQKRRPLRDEILDLLAWDTEKA</sequence>
<dbReference type="GO" id="GO:0016887">
    <property type="term" value="F:ATP hydrolysis activity"/>
    <property type="evidence" value="ECO:0007669"/>
    <property type="project" value="TreeGrafter"/>
</dbReference>
<evidence type="ECO:0000313" key="19">
    <source>
        <dbReference type="Proteomes" id="UP000315496"/>
    </source>
</evidence>
<evidence type="ECO:0000259" key="15">
    <source>
        <dbReference type="PROSITE" id="PS51192"/>
    </source>
</evidence>
<dbReference type="VEuPathDB" id="GiardiaDB:GMRT_14855"/>
<reference evidence="18 19" key="1">
    <citation type="submission" date="2019-05" db="EMBL/GenBank/DDBJ databases">
        <title>The compact genome of Giardia muris reveals important steps in the evolution of intestinal protozoan parasites.</title>
        <authorList>
            <person name="Xu F."/>
            <person name="Jimenez-Gonzalez A."/>
            <person name="Einarsson E."/>
            <person name="Astvaldsson A."/>
            <person name="Peirasmaki D."/>
            <person name="Eckmann L."/>
            <person name="Andersson J.O."/>
            <person name="Svard S.G."/>
            <person name="Jerlstrom-Hultqvist J."/>
        </authorList>
    </citation>
    <scope>NUCLEOTIDE SEQUENCE [LARGE SCALE GENOMIC DNA]</scope>
    <source>
        <strain evidence="18 19">Roberts-Thomson</strain>
    </source>
</reference>
<evidence type="ECO:0000256" key="11">
    <source>
        <dbReference type="ARBA" id="ARBA00023204"/>
    </source>
</evidence>
<comment type="catalytic activity">
    <reaction evidence="13">
        <text>ATP + H2O = ADP + phosphate + H(+)</text>
        <dbReference type="Rhea" id="RHEA:13065"/>
        <dbReference type="ChEBI" id="CHEBI:15377"/>
        <dbReference type="ChEBI" id="CHEBI:15378"/>
        <dbReference type="ChEBI" id="CHEBI:30616"/>
        <dbReference type="ChEBI" id="CHEBI:43474"/>
        <dbReference type="ChEBI" id="CHEBI:456216"/>
    </reaction>
</comment>
<organism evidence="18 19">
    <name type="scientific">Giardia muris</name>
    <dbReference type="NCBI Taxonomy" id="5742"/>
    <lineage>
        <taxon>Eukaryota</taxon>
        <taxon>Metamonada</taxon>
        <taxon>Diplomonadida</taxon>
        <taxon>Hexamitidae</taxon>
        <taxon>Giardiinae</taxon>
        <taxon>Giardia</taxon>
    </lineage>
</organism>
<name>A0A4Z1SKT2_GIAMU</name>
<evidence type="ECO:0000256" key="2">
    <source>
        <dbReference type="ARBA" id="ARBA00007025"/>
    </source>
</evidence>
<dbReference type="GO" id="GO:0003677">
    <property type="term" value="F:DNA binding"/>
    <property type="evidence" value="ECO:0007669"/>
    <property type="project" value="UniProtKB-UniRule"/>
</dbReference>
<protein>
    <recommendedName>
        <fullName evidence="3 13">Chromatin-remodeling ATPase INO80</fullName>
        <ecNumber evidence="13">3.6.4.-</ecNumber>
    </recommendedName>
</protein>
<dbReference type="Pfam" id="PF13892">
    <property type="entry name" value="DBINO"/>
    <property type="match status" value="1"/>
</dbReference>
<keyword evidence="19" id="KW-1185">Reference proteome</keyword>
<dbReference type="InterPro" id="IPR014001">
    <property type="entry name" value="Helicase_ATP-bd"/>
</dbReference>
<dbReference type="InterPro" id="IPR000330">
    <property type="entry name" value="SNF2_N"/>
</dbReference>
<evidence type="ECO:0000256" key="3">
    <source>
        <dbReference type="ARBA" id="ARBA00019805"/>
    </source>
</evidence>
<gene>
    <name evidence="18" type="ORF">GMRT_14855</name>
</gene>
<dbReference type="PROSITE" id="PS51413">
    <property type="entry name" value="DBINO"/>
    <property type="match status" value="1"/>
</dbReference>
<feature type="compositionally biased region" description="Acidic residues" evidence="14">
    <location>
        <begin position="1082"/>
        <end position="1091"/>
    </location>
</feature>
<dbReference type="Gene3D" id="3.40.50.300">
    <property type="entry name" value="P-loop containing nucleotide triphosphate hydrolases"/>
    <property type="match status" value="1"/>
</dbReference>
<keyword evidence="6 13" id="KW-0378">Hydrolase</keyword>
<dbReference type="GO" id="GO:0005524">
    <property type="term" value="F:ATP binding"/>
    <property type="evidence" value="ECO:0007669"/>
    <property type="project" value="UniProtKB-UniRule"/>
</dbReference>
<keyword evidence="12" id="KW-0539">Nucleus</keyword>
<dbReference type="GO" id="GO:0042393">
    <property type="term" value="F:histone binding"/>
    <property type="evidence" value="ECO:0007669"/>
    <property type="project" value="TreeGrafter"/>
</dbReference>
<feature type="domain" description="DBINO" evidence="17">
    <location>
        <begin position="553"/>
        <end position="679"/>
    </location>
</feature>
<evidence type="ECO:0000256" key="4">
    <source>
        <dbReference type="ARBA" id="ARBA00022741"/>
    </source>
</evidence>
<keyword evidence="8 13" id="KW-0067">ATP-binding</keyword>
<dbReference type="SMART" id="SM00487">
    <property type="entry name" value="DEXDc"/>
    <property type="match status" value="1"/>
</dbReference>
<dbReference type="GO" id="GO:0004386">
    <property type="term" value="F:helicase activity"/>
    <property type="evidence" value="ECO:0007669"/>
    <property type="project" value="UniProtKB-KW"/>
</dbReference>
<keyword evidence="10 13" id="KW-0238">DNA-binding</keyword>
<evidence type="ECO:0000256" key="9">
    <source>
        <dbReference type="ARBA" id="ARBA00022853"/>
    </source>
</evidence>
<feature type="domain" description="Helicase ATP-binding" evidence="15">
    <location>
        <begin position="747"/>
        <end position="934"/>
    </location>
</feature>
<dbReference type="Proteomes" id="UP000315496">
    <property type="component" value="Chromosome 5"/>
</dbReference>
<dbReference type="EMBL" id="VDLU01000005">
    <property type="protein sequence ID" value="TNJ26232.1"/>
    <property type="molecule type" value="Genomic_DNA"/>
</dbReference>
<dbReference type="PROSITE" id="PS51194">
    <property type="entry name" value="HELICASE_CTER"/>
    <property type="match status" value="1"/>
</dbReference>
<evidence type="ECO:0000256" key="14">
    <source>
        <dbReference type="SAM" id="MobiDB-lite"/>
    </source>
</evidence>
<feature type="region of interest" description="Disordered" evidence="14">
    <location>
        <begin position="1082"/>
        <end position="1102"/>
    </location>
</feature>
<comment type="similarity">
    <text evidence="2 13">Belongs to the SNF2/RAD54 helicase family.</text>
</comment>
<dbReference type="FunFam" id="3.40.50.10810:FF:000005">
    <property type="entry name" value="Photoperiod-independent early flowering 1"/>
    <property type="match status" value="1"/>
</dbReference>
<dbReference type="SMART" id="SM00490">
    <property type="entry name" value="HELICc"/>
    <property type="match status" value="1"/>
</dbReference>
<keyword evidence="11 13" id="KW-0234">DNA repair</keyword>
<proteinExistence type="inferred from homology"/>
<evidence type="ECO:0000256" key="8">
    <source>
        <dbReference type="ARBA" id="ARBA00022840"/>
    </source>
</evidence>
<evidence type="ECO:0000256" key="1">
    <source>
        <dbReference type="ARBA" id="ARBA00004123"/>
    </source>
</evidence>
<dbReference type="InterPro" id="IPR038718">
    <property type="entry name" value="SNF2-like_sf"/>
</dbReference>
<comment type="subunit">
    <text evidence="13">Component of the INO80 chromatin-remodeling complex.</text>
</comment>
<dbReference type="InterPro" id="IPR050520">
    <property type="entry name" value="INO80/SWR1_helicase"/>
</dbReference>
<evidence type="ECO:0000256" key="7">
    <source>
        <dbReference type="ARBA" id="ARBA00022806"/>
    </source>
</evidence>
<dbReference type="Pfam" id="PF00271">
    <property type="entry name" value="Helicase_C"/>
    <property type="match status" value="1"/>
</dbReference>
<evidence type="ECO:0000259" key="16">
    <source>
        <dbReference type="PROSITE" id="PS51194"/>
    </source>
</evidence>
<keyword evidence="4" id="KW-0547">Nucleotide-binding</keyword>
<comment type="caution">
    <text evidence="18">The sequence shown here is derived from an EMBL/GenBank/DDBJ whole genome shotgun (WGS) entry which is preliminary data.</text>
</comment>
<evidence type="ECO:0000256" key="5">
    <source>
        <dbReference type="ARBA" id="ARBA00022763"/>
    </source>
</evidence>
<evidence type="ECO:0000256" key="12">
    <source>
        <dbReference type="ARBA" id="ARBA00023242"/>
    </source>
</evidence>
<dbReference type="Pfam" id="PF00176">
    <property type="entry name" value="SNF2-rel_dom"/>
    <property type="match status" value="1"/>
</dbReference>
<evidence type="ECO:0000256" key="10">
    <source>
        <dbReference type="ARBA" id="ARBA00023125"/>
    </source>
</evidence>
<dbReference type="Gene3D" id="3.40.50.10810">
    <property type="entry name" value="Tandem AAA-ATPase domain"/>
    <property type="match status" value="1"/>
</dbReference>
<comment type="domain">
    <text evidence="13">The DBINO region is involved in binding to DNA.</text>
</comment>
<evidence type="ECO:0000256" key="13">
    <source>
        <dbReference type="RuleBase" id="RU368001"/>
    </source>
</evidence>
<evidence type="ECO:0000256" key="6">
    <source>
        <dbReference type="ARBA" id="ARBA00022801"/>
    </source>
</evidence>
<comment type="subcellular location">
    <subcellularLocation>
        <location evidence="1 13">Nucleus</location>
    </subcellularLocation>
</comment>
<keyword evidence="5 13" id="KW-0227">DNA damage</keyword>
<dbReference type="EC" id="3.6.4.-" evidence="13"/>
<dbReference type="GO" id="GO:0006281">
    <property type="term" value="P:DNA repair"/>
    <property type="evidence" value="ECO:0007669"/>
    <property type="project" value="UniProtKB-UniRule"/>
</dbReference>
<comment type="function">
    <text evidence="13">ATPase component of the INO80 complex which remodels chromatin by shifting nucleosomes and is involved in DNA repair.</text>
</comment>
<dbReference type="CDD" id="cd18793">
    <property type="entry name" value="SF2_C_SNF"/>
    <property type="match status" value="1"/>
</dbReference>
<dbReference type="OrthoDB" id="372624at2759"/>
<dbReference type="PROSITE" id="PS51192">
    <property type="entry name" value="HELICASE_ATP_BIND_1"/>
    <property type="match status" value="1"/>
</dbReference>
<keyword evidence="9" id="KW-0156">Chromatin regulator</keyword>
<evidence type="ECO:0000259" key="17">
    <source>
        <dbReference type="PROSITE" id="PS51413"/>
    </source>
</evidence>
<dbReference type="SUPFAM" id="SSF52540">
    <property type="entry name" value="P-loop containing nucleoside triphosphate hydrolases"/>
    <property type="match status" value="2"/>
</dbReference>
<keyword evidence="7" id="KW-0347">Helicase</keyword>
<dbReference type="GO" id="GO:0006338">
    <property type="term" value="P:chromatin remodeling"/>
    <property type="evidence" value="ECO:0007669"/>
    <property type="project" value="UniProtKB-UniRule"/>
</dbReference>
<feature type="region of interest" description="Disordered" evidence="14">
    <location>
        <begin position="1120"/>
        <end position="1158"/>
    </location>
</feature>
<accession>A0A4Z1SKT2</accession>
<evidence type="ECO:0000313" key="18">
    <source>
        <dbReference type="EMBL" id="TNJ26232.1"/>
    </source>
</evidence>